<keyword evidence="3" id="KW-1185">Reference proteome</keyword>
<comment type="caution">
    <text evidence="2">The sequence shown here is derived from an EMBL/GenBank/DDBJ whole genome shotgun (WGS) entry which is preliminary data.</text>
</comment>
<dbReference type="RefSeq" id="WP_188785457.1">
    <property type="nucleotide sequence ID" value="NZ_BMNI01000019.1"/>
</dbReference>
<gene>
    <name evidence="2" type="ORF">GCM10011584_35180</name>
</gene>
<keyword evidence="1" id="KW-0472">Membrane</keyword>
<evidence type="ECO:0000256" key="1">
    <source>
        <dbReference type="SAM" id="Phobius"/>
    </source>
</evidence>
<reference evidence="3" key="1">
    <citation type="journal article" date="2019" name="Int. J. Syst. Evol. Microbiol.">
        <title>The Global Catalogue of Microorganisms (GCM) 10K type strain sequencing project: providing services to taxonomists for standard genome sequencing and annotation.</title>
        <authorList>
            <consortium name="The Broad Institute Genomics Platform"/>
            <consortium name="The Broad Institute Genome Sequencing Center for Infectious Disease"/>
            <person name="Wu L."/>
            <person name="Ma J."/>
        </authorList>
    </citation>
    <scope>NUCLEOTIDE SEQUENCE [LARGE SCALE GENOMIC DNA]</scope>
    <source>
        <strain evidence="3">CGMCC 4.7371</strain>
    </source>
</reference>
<keyword evidence="1" id="KW-1133">Transmembrane helix</keyword>
<dbReference type="InterPro" id="IPR009078">
    <property type="entry name" value="Ferritin-like_SF"/>
</dbReference>
<evidence type="ECO:0000313" key="3">
    <source>
        <dbReference type="Proteomes" id="UP000655410"/>
    </source>
</evidence>
<protein>
    <recommendedName>
        <fullName evidence="4">Ferritin-like domain-containing protein</fullName>
    </recommendedName>
</protein>
<evidence type="ECO:0000313" key="2">
    <source>
        <dbReference type="EMBL" id="GGO94350.1"/>
    </source>
</evidence>
<name>A0ABQ2NJU8_9ACTN</name>
<dbReference type="SUPFAM" id="SSF47240">
    <property type="entry name" value="Ferritin-like"/>
    <property type="match status" value="1"/>
</dbReference>
<accession>A0ABQ2NJU8</accession>
<feature type="transmembrane region" description="Helical" evidence="1">
    <location>
        <begin position="192"/>
        <end position="213"/>
    </location>
</feature>
<dbReference type="Proteomes" id="UP000655410">
    <property type="component" value="Unassembled WGS sequence"/>
</dbReference>
<sequence length="321" mass="36263">MGTTMDMEEMLQKIKDRQWALADIDWDAPGAELITDEMRPKLKAFMADLCWIENVGARGFAAMAKKAPNDTIAEIYRYFHAEEQRHANAELALLKRWGMLEDGEIPEPNVNIRLAIEWLDKYADNMSLSVLGTVIPMLEVALDGALLKFLLDEVDDPICHAVFEKINNDESRHIAVDFAVLDMLGHAKARKLAIEFVSGVASPGLIIGALMYIPLLNRVRNEVVDMGLQPERLYGAMGRFKKLGDRGEATHRVPLYQVLKWHAAMVIDPKHPYHLLANTMVTLSDHYPKFLLRPIPSWFKELTYEPVSSTVDKPGTRKDAA</sequence>
<proteinExistence type="predicted"/>
<dbReference type="EMBL" id="BMNI01000019">
    <property type="protein sequence ID" value="GGO94350.1"/>
    <property type="molecule type" value="Genomic_DNA"/>
</dbReference>
<organism evidence="2 3">
    <name type="scientific">Nocardioides phosphati</name>
    <dbReference type="NCBI Taxonomy" id="1867775"/>
    <lineage>
        <taxon>Bacteria</taxon>
        <taxon>Bacillati</taxon>
        <taxon>Actinomycetota</taxon>
        <taxon>Actinomycetes</taxon>
        <taxon>Propionibacteriales</taxon>
        <taxon>Nocardioidaceae</taxon>
        <taxon>Nocardioides</taxon>
    </lineage>
</organism>
<evidence type="ECO:0008006" key="4">
    <source>
        <dbReference type="Google" id="ProtNLM"/>
    </source>
</evidence>
<keyword evidence="1" id="KW-0812">Transmembrane</keyword>